<dbReference type="AlphaFoldDB" id="A0A7I9VM77"/>
<organism evidence="3 4">
    <name type="scientific">Anaeromyxobacter diazotrophicus</name>
    <dbReference type="NCBI Taxonomy" id="2590199"/>
    <lineage>
        <taxon>Bacteria</taxon>
        <taxon>Pseudomonadati</taxon>
        <taxon>Myxococcota</taxon>
        <taxon>Myxococcia</taxon>
        <taxon>Myxococcales</taxon>
        <taxon>Cystobacterineae</taxon>
        <taxon>Anaeromyxobacteraceae</taxon>
        <taxon>Anaeromyxobacter</taxon>
    </lineage>
</organism>
<accession>A0A7I9VM77</accession>
<feature type="signal peptide" evidence="2">
    <location>
        <begin position="1"/>
        <end position="19"/>
    </location>
</feature>
<dbReference type="RefSeq" id="WP_176064701.1">
    <property type="nucleotide sequence ID" value="NZ_BJTG01000004.1"/>
</dbReference>
<protein>
    <recommendedName>
        <fullName evidence="5">YXWGXW repeat protein</fullName>
    </recommendedName>
</protein>
<evidence type="ECO:0008006" key="5">
    <source>
        <dbReference type="Google" id="ProtNLM"/>
    </source>
</evidence>
<comment type="caution">
    <text evidence="3">The sequence shown here is derived from an EMBL/GenBank/DDBJ whole genome shotgun (WGS) entry which is preliminary data.</text>
</comment>
<reference evidence="4" key="1">
    <citation type="journal article" date="2020" name="Appl. Environ. Microbiol.">
        <title>Diazotrophic Anaeromyxobacter Isolates from Soils.</title>
        <authorList>
            <person name="Masuda Y."/>
            <person name="Yamanaka H."/>
            <person name="Xu Z.X."/>
            <person name="Shiratori Y."/>
            <person name="Aono T."/>
            <person name="Amachi S."/>
            <person name="Senoo K."/>
            <person name="Itoh H."/>
        </authorList>
    </citation>
    <scope>NUCLEOTIDE SEQUENCE [LARGE SCALE GENOMIC DNA]</scope>
    <source>
        <strain evidence="4">R267</strain>
    </source>
</reference>
<feature type="region of interest" description="Disordered" evidence="1">
    <location>
        <begin position="281"/>
        <end position="414"/>
    </location>
</feature>
<dbReference type="InterPro" id="IPR046535">
    <property type="entry name" value="DUF6600"/>
</dbReference>
<keyword evidence="2" id="KW-0732">Signal</keyword>
<dbReference type="Pfam" id="PF20245">
    <property type="entry name" value="DUF6600"/>
    <property type="match status" value="1"/>
</dbReference>
<evidence type="ECO:0000313" key="3">
    <source>
        <dbReference type="EMBL" id="GEJ57229.1"/>
    </source>
</evidence>
<keyword evidence="4" id="KW-1185">Reference proteome</keyword>
<feature type="compositionally biased region" description="Low complexity" evidence="1">
    <location>
        <begin position="294"/>
        <end position="320"/>
    </location>
</feature>
<dbReference type="EMBL" id="BJTG01000004">
    <property type="protein sequence ID" value="GEJ57229.1"/>
    <property type="molecule type" value="Genomic_DNA"/>
</dbReference>
<proteinExistence type="predicted"/>
<feature type="chain" id="PRO_5029569879" description="YXWGXW repeat protein" evidence="2">
    <location>
        <begin position="20"/>
        <end position="414"/>
    </location>
</feature>
<evidence type="ECO:0000256" key="1">
    <source>
        <dbReference type="SAM" id="MobiDB-lite"/>
    </source>
</evidence>
<evidence type="ECO:0000256" key="2">
    <source>
        <dbReference type="SAM" id="SignalP"/>
    </source>
</evidence>
<name>A0A7I9VM77_9BACT</name>
<dbReference type="Proteomes" id="UP000503640">
    <property type="component" value="Unassembled WGS sequence"/>
</dbReference>
<evidence type="ECO:0000313" key="4">
    <source>
        <dbReference type="Proteomes" id="UP000503640"/>
    </source>
</evidence>
<feature type="compositionally biased region" description="Gly residues" evidence="1">
    <location>
        <begin position="383"/>
        <end position="405"/>
    </location>
</feature>
<sequence length="414" mass="43995">MTRHLAIALGLALALPALAQDDGYADQDEYGQAWDDSYEPEAPPPDDGGARVDVNVDMGAAGAGVTFDTFRDGLAPYGEWVNAGAYGRVWRPTHVAAGWRPYYYGRWQWTDEGWLWDSEESWGWATYHYGRWAYDPSYGWVWAPGYQWAPAWVTWRYGPEYVGWAPLAPGFSVYVSSYPFAYSWWSFVPCNRFAGVPVYSVAYTGGYVRNIFRGTQPAPPRASVYGAVAPAWGGPARPFVERSVGHAIAPVRLQPVGSPVAAAAPSRGGVVSIYRPDVRPAPAGRPTAIAPSRPWGSPSSAAIAPGRAAPRPSGAWRGGATQAPSAPRQYAPAPRQYTPAPRQYSPAPRQYAPSPRQYAPAPGGGMRPQGGGGFAPRAAPQLQGGGAPRGGGVAPHGGGGGGGGHVAAPAPHRR</sequence>
<feature type="compositionally biased region" description="Gly residues" evidence="1">
    <location>
        <begin position="362"/>
        <end position="374"/>
    </location>
</feature>
<gene>
    <name evidence="3" type="ORF">AMYX_19700</name>
</gene>